<dbReference type="PANTHER" id="PTHR46601:SF1">
    <property type="entry name" value="ADF-H DOMAIN-CONTAINING PROTEIN"/>
    <property type="match status" value="1"/>
</dbReference>
<organism evidence="1">
    <name type="scientific">Diabrotica virgifera virgifera</name>
    <name type="common">western corn rootworm</name>
    <dbReference type="NCBI Taxonomy" id="50390"/>
    <lineage>
        <taxon>Eukaryota</taxon>
        <taxon>Metazoa</taxon>
        <taxon>Ecdysozoa</taxon>
        <taxon>Arthropoda</taxon>
        <taxon>Hexapoda</taxon>
        <taxon>Insecta</taxon>
        <taxon>Pterygota</taxon>
        <taxon>Neoptera</taxon>
        <taxon>Endopterygota</taxon>
        <taxon>Coleoptera</taxon>
        <taxon>Polyphaga</taxon>
        <taxon>Cucujiformia</taxon>
        <taxon>Chrysomeloidea</taxon>
        <taxon>Chrysomelidae</taxon>
        <taxon>Galerucinae</taxon>
        <taxon>Diabroticina</taxon>
        <taxon>Diabroticites</taxon>
        <taxon>Diabrotica</taxon>
    </lineage>
</organism>
<proteinExistence type="predicted"/>
<dbReference type="RefSeq" id="XP_028150077.1">
    <property type="nucleotide sequence ID" value="XM_028294276.1"/>
</dbReference>
<dbReference type="InParanoid" id="A0A6P7GVN1"/>
<reference evidence="1" key="1">
    <citation type="submission" date="2025-08" db="UniProtKB">
        <authorList>
            <consortium name="RefSeq"/>
        </authorList>
    </citation>
    <scope>IDENTIFICATION</scope>
    <source>
        <tissue evidence="1">Whole insect</tissue>
    </source>
</reference>
<dbReference type="AlphaFoldDB" id="A0A6P7GVN1"/>
<name>A0A6P7GVN1_DIAVI</name>
<accession>A0A6P7GVN1</accession>
<protein>
    <submittedName>
        <fullName evidence="1">Uncharacterized protein LOC114343446</fullName>
    </submittedName>
</protein>
<dbReference type="PANTHER" id="PTHR46601">
    <property type="entry name" value="ULP_PROTEASE DOMAIN-CONTAINING PROTEIN"/>
    <property type="match status" value="1"/>
</dbReference>
<sequence length="565" mass="64943">MKSQGVLPELKNKDGHRLSNEVVNDVIKFYEDDENSRLCPGKKECVSLGHKVYKQKRLILYTLNELFVAFKEKYPSHKIGRSAFCSLRPKWCVLPGSSGTHSVCVCKYHQNVKLMIAGANLNTDYKDLIDLLVCNSESSECMLDLCELCPGRQFLIELLGTETDDLPDDITFMQWVSTDRAELITRTMPVDDFFEALVDRLIELKKHHFISKAQSRYLKDLKENLSNDVCVVLCDFAENMTFVVQDEIQSFHWSNPQATLHPFVFYYKQNDEDGIKCKSLCIISDNLDHNTATVHTFQKYFVEEVKKVAPEVKKIIYFSDGTSGQYKNRKNFSNICHHKTDFDIACEWNFFASSHGKNACDGIGGTTKRAVTQASLKRPYNNQILTAEEMYKFCLDNISGIHFIFVTSEEIETNSTKLQKRFDYCVKVPQTRACHRFVPLSQAEIKCYEYSKSERFTTCSTSLIPDCNAFSFEINDTIAYVYDDKWWIGRVVQTSEEHNDLCIHFFHPHGPRTSFKASKDDKVWVPISKVLRKLSPTEFTTATGRSFNISEKLCTAISQIYTTIC</sequence>
<gene>
    <name evidence="1" type="primary">LOC114343446</name>
</gene>
<evidence type="ECO:0000313" key="1">
    <source>
        <dbReference type="RefSeq" id="XP_028150077.1"/>
    </source>
</evidence>